<name>A0A0H3AH65_VIBC3</name>
<sequence length="44" mass="4967">MGLQGNAILMSEPHDNFMGGYNDFATAKLNHHLNLGYWFGLLWA</sequence>
<protein>
    <submittedName>
        <fullName evidence="1">Uncharacterized protein</fullName>
    </submittedName>
</protein>
<accession>A0A0H3AH65</accession>
<evidence type="ECO:0000313" key="2">
    <source>
        <dbReference type="Proteomes" id="UP000000249"/>
    </source>
</evidence>
<dbReference type="EMBL" id="CP000626">
    <property type="protein sequence ID" value="ABQ19314.1"/>
    <property type="molecule type" value="Genomic_DNA"/>
</dbReference>
<evidence type="ECO:0000313" key="1">
    <source>
        <dbReference type="EMBL" id="ABQ19314.1"/>
    </source>
</evidence>
<dbReference type="KEGG" id="vco:VC0395_0524"/>
<reference evidence="1 2" key="1">
    <citation type="submission" date="2007-03" db="EMBL/GenBank/DDBJ databases">
        <authorList>
            <person name="Heidelberg J."/>
        </authorList>
    </citation>
    <scope>NUCLEOTIDE SEQUENCE [LARGE SCALE GENOMIC DNA]</scope>
    <source>
        <strain evidence="2">ATCC 39541 / Classical Ogawa 395 / O395</strain>
    </source>
</reference>
<gene>
    <name evidence="1" type="ordered locus">VC0395_0524</name>
</gene>
<proteinExistence type="predicted"/>
<dbReference type="Proteomes" id="UP000000249">
    <property type="component" value="Chromosome 2"/>
</dbReference>
<organism evidence="1 2">
    <name type="scientific">Vibrio cholerae serotype O1 (strain ATCC 39541 / Classical Ogawa 395 / O395)</name>
    <dbReference type="NCBI Taxonomy" id="345073"/>
    <lineage>
        <taxon>Bacteria</taxon>
        <taxon>Pseudomonadati</taxon>
        <taxon>Pseudomonadota</taxon>
        <taxon>Gammaproteobacteria</taxon>
        <taxon>Vibrionales</taxon>
        <taxon>Vibrionaceae</taxon>
        <taxon>Vibrio</taxon>
    </lineage>
</organism>
<dbReference type="AlphaFoldDB" id="A0A0H3AH65"/>